<dbReference type="Pfam" id="PF25944">
    <property type="entry name" value="Beta-barrel_RND"/>
    <property type="match status" value="1"/>
</dbReference>
<evidence type="ECO:0000259" key="6">
    <source>
        <dbReference type="Pfam" id="PF25917"/>
    </source>
</evidence>
<dbReference type="InterPro" id="IPR006143">
    <property type="entry name" value="RND_pump_MFP"/>
</dbReference>
<evidence type="ECO:0000256" key="1">
    <source>
        <dbReference type="ARBA" id="ARBA00004519"/>
    </source>
</evidence>
<dbReference type="FunCoup" id="A0A6N7ESA6">
    <property type="interactions" value="312"/>
</dbReference>
<evidence type="ECO:0000313" key="9">
    <source>
        <dbReference type="Proteomes" id="UP000471298"/>
    </source>
</evidence>
<dbReference type="Pfam" id="PF25876">
    <property type="entry name" value="HH_MFP_RND"/>
    <property type="match status" value="1"/>
</dbReference>
<accession>A0A6N7ESA6</accession>
<dbReference type="Gene3D" id="2.40.30.170">
    <property type="match status" value="1"/>
</dbReference>
<protein>
    <submittedName>
        <fullName evidence="8">Efflux RND transporter periplasmic adaptor subunit</fullName>
    </submittedName>
</protein>
<dbReference type="InParanoid" id="A0A6N7ESA6"/>
<keyword evidence="9" id="KW-1185">Reference proteome</keyword>
<dbReference type="InterPro" id="IPR058624">
    <property type="entry name" value="MdtA-like_HH"/>
</dbReference>
<evidence type="ECO:0000256" key="2">
    <source>
        <dbReference type="ARBA" id="ARBA00009477"/>
    </source>
</evidence>
<dbReference type="InterPro" id="IPR058626">
    <property type="entry name" value="MdtA-like_b-barrel"/>
</dbReference>
<dbReference type="Pfam" id="PF25917">
    <property type="entry name" value="BSH_RND"/>
    <property type="match status" value="1"/>
</dbReference>
<feature type="domain" description="Multidrug resistance protein MdtA-like barrel-sandwich hybrid" evidence="6">
    <location>
        <begin position="113"/>
        <end position="251"/>
    </location>
</feature>
<dbReference type="SUPFAM" id="SSF111369">
    <property type="entry name" value="HlyD-like secretion proteins"/>
    <property type="match status" value="1"/>
</dbReference>
<dbReference type="AlphaFoldDB" id="A0A6N7ESA6"/>
<evidence type="ECO:0000259" key="5">
    <source>
        <dbReference type="Pfam" id="PF25876"/>
    </source>
</evidence>
<feature type="domain" description="Multidrug resistance protein MdtA-like alpha-helical hairpin" evidence="5">
    <location>
        <begin position="158"/>
        <end position="223"/>
    </location>
</feature>
<comment type="caution">
    <text evidence="8">The sequence shown here is derived from an EMBL/GenBank/DDBJ whole genome shotgun (WGS) entry which is preliminary data.</text>
</comment>
<dbReference type="Gene3D" id="2.40.50.100">
    <property type="match status" value="1"/>
</dbReference>
<evidence type="ECO:0000256" key="3">
    <source>
        <dbReference type="SAM" id="Coils"/>
    </source>
</evidence>
<comment type="similarity">
    <text evidence="2">Belongs to the membrane fusion protein (MFP) (TC 8.A.1) family.</text>
</comment>
<dbReference type="GO" id="GO:0046677">
    <property type="term" value="P:response to antibiotic"/>
    <property type="evidence" value="ECO:0007669"/>
    <property type="project" value="TreeGrafter"/>
</dbReference>
<feature type="region of interest" description="Disordered" evidence="4">
    <location>
        <begin position="421"/>
        <end position="455"/>
    </location>
</feature>
<dbReference type="GO" id="GO:0005886">
    <property type="term" value="C:plasma membrane"/>
    <property type="evidence" value="ECO:0007669"/>
    <property type="project" value="TreeGrafter"/>
</dbReference>
<dbReference type="Gene3D" id="1.10.287.470">
    <property type="entry name" value="Helix hairpin bin"/>
    <property type="match status" value="1"/>
</dbReference>
<feature type="compositionally biased region" description="Basic and acidic residues" evidence="4">
    <location>
        <begin position="40"/>
        <end position="57"/>
    </location>
</feature>
<sequence length="455" mass="49105">MTIQFKAIKQNLIILCLFVFVSGGIGMATEQIENNASDKPSPKTTKEATKETTKENAQETVQEAVQENSQSSEANQPPETHNQPQAIPVMVVEIAPAAAHTRATFPGRVSAYRRAEVRAQITGIVKTRDFIEGSAVAAGDTLFTIEDESLSAILRAREADVAQAKASYELSQQTIKRYQELLKMGAVSRQEFDQFSAQNKQAKAALAQASANRDLAKINLGYATVVAPIAGRIDQALVTEGALVNANTTQLATIEQIDKVNVDFTQSKGDPSHLQSQFQRDNITVNIVDASGEIIAENGELQFASQRVDEATGSVRLRAVFENPDKVLLPNMFVRVQISQTLDEKVIKLPQSAVAIGPNGPFVYQVENQKLKQTPVVLGEMDEASFIIESGLATGARIAIQDVTGALRSQMPVMGLTAEEFAQMQASAAPPSEPTNQPPSQGENSLEPANTDESN</sequence>
<feature type="domain" description="Multidrug resistance protein MdtA-like beta-barrel" evidence="7">
    <location>
        <begin position="260"/>
        <end position="340"/>
    </location>
</feature>
<dbReference type="NCBIfam" id="TIGR01730">
    <property type="entry name" value="RND_mfp"/>
    <property type="match status" value="1"/>
</dbReference>
<organism evidence="8 9">
    <name type="scientific">Ostreibacterium oceani</name>
    <dbReference type="NCBI Taxonomy" id="2654998"/>
    <lineage>
        <taxon>Bacteria</taxon>
        <taxon>Pseudomonadati</taxon>
        <taxon>Pseudomonadota</taxon>
        <taxon>Gammaproteobacteria</taxon>
        <taxon>Cardiobacteriales</taxon>
        <taxon>Ostreibacteriaceae</taxon>
        <taxon>Ostreibacterium</taxon>
    </lineage>
</organism>
<dbReference type="Proteomes" id="UP000471298">
    <property type="component" value="Unassembled WGS sequence"/>
</dbReference>
<dbReference type="InterPro" id="IPR058625">
    <property type="entry name" value="MdtA-like_BSH"/>
</dbReference>
<gene>
    <name evidence="8" type="ORF">GCU85_01365</name>
</gene>
<reference evidence="8 9" key="1">
    <citation type="submission" date="2019-10" db="EMBL/GenBank/DDBJ databases">
        <title>Cardiobacteriales fam. a chemoheterotrophic member of the order Cardiobacteriales, and proposal of Cardiobacteriales fam. nov.</title>
        <authorList>
            <person name="Wang C."/>
        </authorList>
    </citation>
    <scope>NUCLEOTIDE SEQUENCE [LARGE SCALE GENOMIC DNA]</scope>
    <source>
        <strain evidence="8 9">ML27</strain>
    </source>
</reference>
<dbReference type="Gene3D" id="2.40.420.20">
    <property type="match status" value="1"/>
</dbReference>
<evidence type="ECO:0000313" key="8">
    <source>
        <dbReference type="EMBL" id="MPV85382.1"/>
    </source>
</evidence>
<keyword evidence="3" id="KW-0175">Coiled coil</keyword>
<proteinExistence type="inferred from homology"/>
<evidence type="ECO:0000256" key="4">
    <source>
        <dbReference type="SAM" id="MobiDB-lite"/>
    </source>
</evidence>
<name>A0A6N7ESA6_9GAMM</name>
<dbReference type="GO" id="GO:0022857">
    <property type="term" value="F:transmembrane transporter activity"/>
    <property type="evidence" value="ECO:0007669"/>
    <property type="project" value="InterPro"/>
</dbReference>
<feature type="region of interest" description="Disordered" evidence="4">
    <location>
        <begin position="32"/>
        <end position="82"/>
    </location>
</feature>
<dbReference type="PANTHER" id="PTHR30158:SF3">
    <property type="entry name" value="MULTIDRUG EFFLUX PUMP SUBUNIT ACRA-RELATED"/>
    <property type="match status" value="1"/>
</dbReference>
<feature type="compositionally biased region" description="Polar residues" evidence="4">
    <location>
        <begin position="61"/>
        <end position="82"/>
    </location>
</feature>
<evidence type="ECO:0000259" key="7">
    <source>
        <dbReference type="Pfam" id="PF25944"/>
    </source>
</evidence>
<dbReference type="RefSeq" id="WP_152808570.1">
    <property type="nucleotide sequence ID" value="NZ_WHNW01000001.1"/>
</dbReference>
<dbReference type="EMBL" id="WHNW01000001">
    <property type="protein sequence ID" value="MPV85382.1"/>
    <property type="molecule type" value="Genomic_DNA"/>
</dbReference>
<dbReference type="PANTHER" id="PTHR30158">
    <property type="entry name" value="ACRA/E-RELATED COMPONENT OF DRUG EFFLUX TRANSPORTER"/>
    <property type="match status" value="1"/>
</dbReference>
<comment type="subcellular location">
    <subcellularLocation>
        <location evidence="1">Cell inner membrane</location>
        <topology evidence="1">Lipid-anchor</topology>
    </subcellularLocation>
</comment>
<feature type="compositionally biased region" description="Polar residues" evidence="4">
    <location>
        <begin position="438"/>
        <end position="455"/>
    </location>
</feature>
<dbReference type="GO" id="GO:0030313">
    <property type="term" value="C:cell envelope"/>
    <property type="evidence" value="ECO:0007669"/>
    <property type="project" value="UniProtKB-SubCell"/>
</dbReference>
<feature type="coiled-coil region" evidence="3">
    <location>
        <begin position="192"/>
        <end position="219"/>
    </location>
</feature>